<dbReference type="OrthoDB" id="238503at2759"/>
<dbReference type="Proteomes" id="UP000274082">
    <property type="component" value="Chromosome 35"/>
</dbReference>
<evidence type="ECO:0000256" key="1">
    <source>
        <dbReference type="SAM" id="MobiDB-lite"/>
    </source>
</evidence>
<reference evidence="2 3" key="1">
    <citation type="journal article" date="2018" name="Sci. Rep.">
        <title>A complete Leishmania donovani reference genome identifies novel genetic variations associated with virulence.</title>
        <authorList>
            <person name="Lypaczewski P."/>
            <person name="Hoshizaki J."/>
            <person name="Zhang W.-W."/>
            <person name="McCall L.-I."/>
            <person name="Torcivia-Rodriguez J."/>
            <person name="Simonyan V."/>
            <person name="Kaur A."/>
            <person name="Dewar K."/>
            <person name="Matlashewski G."/>
        </authorList>
    </citation>
    <scope>NUCLEOTIDE SEQUENCE [LARGE SCALE GENOMIC DNA]</scope>
    <source>
        <strain evidence="2 3">LdCL</strain>
    </source>
</reference>
<sequence length="358" mass="39462">MQELAQQFEQQGIRCSADAPQRLWCSFCTAYREDLAKSNDRHSELKGRVGVKAEEGETETLDEAARADSDFGSSPSTPGQTRARHTSTPSPSLCTLEATKEAVLAHCATRIHLYLYEYHVQNGLQHWCGVELHGYRMLLSHHCIYPSRMFGDGRLLMDTSISGGMLLGVDVCGGVKLWPQHQYTAVELILPSALSGVREVLVPPVSMSGAEEESQRVSEAESGKQRASSPPLPRNLPGSRVVRIIHEASEIPAEVASSYNSALNGSRRKGSKAMRSLDRGPAGRSGGRVSSSIVPRYFDEFHRLRSQRVMEGSLETVLEATNASIIGEARLRRQRRRYAVKHNKTIFTKGKTASGDEQ</sequence>
<evidence type="ECO:0000313" key="2">
    <source>
        <dbReference type="EMBL" id="AYU82927.1"/>
    </source>
</evidence>
<feature type="region of interest" description="Disordered" evidence="1">
    <location>
        <begin position="207"/>
        <end position="236"/>
    </location>
</feature>
<dbReference type="VEuPathDB" id="TriTrypDB:LdCL_350017700"/>
<organism evidence="2 3">
    <name type="scientific">Leishmania donovani</name>
    <dbReference type="NCBI Taxonomy" id="5661"/>
    <lineage>
        <taxon>Eukaryota</taxon>
        <taxon>Discoba</taxon>
        <taxon>Euglenozoa</taxon>
        <taxon>Kinetoplastea</taxon>
        <taxon>Metakinetoplastina</taxon>
        <taxon>Trypanosomatida</taxon>
        <taxon>Trypanosomatidae</taxon>
        <taxon>Leishmaniinae</taxon>
        <taxon>Leishmania</taxon>
    </lineage>
</organism>
<dbReference type="VEuPathDB" id="TriTrypDB:LdBPK_351280.1"/>
<feature type="region of interest" description="Disordered" evidence="1">
    <location>
        <begin position="262"/>
        <end position="289"/>
    </location>
</feature>
<accession>A0A3Q8IM05</accession>
<proteinExistence type="predicted"/>
<keyword evidence="3" id="KW-1185">Reference proteome</keyword>
<feature type="compositionally biased region" description="Polar residues" evidence="1">
    <location>
        <begin position="71"/>
        <end position="92"/>
    </location>
</feature>
<dbReference type="VEuPathDB" id="TriTrypDB:LDHU3_35.1700"/>
<dbReference type="EMBL" id="CP029534">
    <property type="protein sequence ID" value="AYU82927.1"/>
    <property type="molecule type" value="Genomic_DNA"/>
</dbReference>
<evidence type="ECO:0000313" key="3">
    <source>
        <dbReference type="Proteomes" id="UP000274082"/>
    </source>
</evidence>
<feature type="region of interest" description="Disordered" evidence="1">
    <location>
        <begin position="47"/>
        <end position="92"/>
    </location>
</feature>
<feature type="compositionally biased region" description="Basic and acidic residues" evidence="1">
    <location>
        <begin position="213"/>
        <end position="224"/>
    </location>
</feature>
<feature type="compositionally biased region" description="Low complexity" evidence="1">
    <location>
        <begin position="279"/>
        <end position="289"/>
    </location>
</feature>
<dbReference type="AlphaFoldDB" id="A0A3Q8IM05"/>
<protein>
    <submittedName>
        <fullName evidence="2">Uncharacterized protein</fullName>
    </submittedName>
</protein>
<gene>
    <name evidence="2" type="ORF">LdCL_350017700</name>
</gene>
<name>A0A3Q8IM05_LEIDO</name>